<evidence type="ECO:0000313" key="2">
    <source>
        <dbReference type="Proteomes" id="UP000239156"/>
    </source>
</evidence>
<dbReference type="VEuPathDB" id="FungiDB:PSHT_01318"/>
<proteinExistence type="predicted"/>
<sequence>MAGQTARCGTGFRASDQTPGWYRKDFMFNGCTEWGYNSPTGKVGINFHVHDFKADNTARTCTMNFGAIAAATGINGLYYECTFDKPTDFNARRPTWETARCGTGFCPSDDTPGWWKDFMFRGCKEQTKRFKSTGNNNAEFHVLDFKADNTARTITAAGTNGYYYDCTFDKPTDFNARRPTCTKCNPPRSDDD</sequence>
<reference evidence="1" key="1">
    <citation type="submission" date="2017-12" db="EMBL/GenBank/DDBJ databases">
        <title>Gene loss provides genomic basis for host adaptation in cereal stripe rust fungi.</title>
        <authorList>
            <person name="Xia C."/>
        </authorList>
    </citation>
    <scope>NUCLEOTIDE SEQUENCE [LARGE SCALE GENOMIC DNA]</scope>
    <source>
        <strain evidence="1">93-210</strain>
    </source>
</reference>
<name>A0A2S4W456_9BASI</name>
<organism evidence="1 2">
    <name type="scientific">Puccinia striiformis</name>
    <dbReference type="NCBI Taxonomy" id="27350"/>
    <lineage>
        <taxon>Eukaryota</taxon>
        <taxon>Fungi</taxon>
        <taxon>Dikarya</taxon>
        <taxon>Basidiomycota</taxon>
        <taxon>Pucciniomycotina</taxon>
        <taxon>Pucciniomycetes</taxon>
        <taxon>Pucciniales</taxon>
        <taxon>Pucciniaceae</taxon>
        <taxon>Puccinia</taxon>
    </lineage>
</organism>
<evidence type="ECO:0000313" key="1">
    <source>
        <dbReference type="EMBL" id="POW16543.1"/>
    </source>
</evidence>
<dbReference type="VEuPathDB" id="FungiDB:PSTT_01371"/>
<dbReference type="EMBL" id="PKSL01000007">
    <property type="protein sequence ID" value="POW16543.1"/>
    <property type="molecule type" value="Genomic_DNA"/>
</dbReference>
<protein>
    <submittedName>
        <fullName evidence="1">Uncharacterized protein</fullName>
    </submittedName>
</protein>
<keyword evidence="2" id="KW-1185">Reference proteome</keyword>
<comment type="caution">
    <text evidence="1">The sequence shown here is derived from an EMBL/GenBank/DDBJ whole genome shotgun (WGS) entry which is preliminary data.</text>
</comment>
<dbReference type="Proteomes" id="UP000239156">
    <property type="component" value="Unassembled WGS sequence"/>
</dbReference>
<dbReference type="AlphaFoldDB" id="A0A2S4W456"/>
<dbReference type="VEuPathDB" id="FungiDB:PSHT_01319"/>
<gene>
    <name evidence="1" type="ORF">PSTT_01371</name>
</gene>
<accession>A0A2S4W456</accession>